<evidence type="ECO:0000256" key="3">
    <source>
        <dbReference type="ARBA" id="ARBA00023315"/>
    </source>
</evidence>
<protein>
    <submittedName>
        <fullName evidence="6">1-acyl-sn-glycerol-3-phosphate acyltransferase</fullName>
    </submittedName>
</protein>
<evidence type="ECO:0000256" key="4">
    <source>
        <dbReference type="SAM" id="Phobius"/>
    </source>
</evidence>
<evidence type="ECO:0000313" key="6">
    <source>
        <dbReference type="EMBL" id="HDD53566.1"/>
    </source>
</evidence>
<proteinExistence type="predicted"/>
<comment type="caution">
    <text evidence="6">The sequence shown here is derived from an EMBL/GenBank/DDBJ whole genome shotgun (WGS) entry which is preliminary data.</text>
</comment>
<evidence type="ECO:0000259" key="5">
    <source>
        <dbReference type="SMART" id="SM00563"/>
    </source>
</evidence>
<organism evidence="6">
    <name type="scientific">Thermosulfidibacter takaii</name>
    <dbReference type="NCBI Taxonomy" id="412593"/>
    <lineage>
        <taxon>Bacteria</taxon>
        <taxon>Pseudomonadati</taxon>
        <taxon>Thermosulfidibacterota</taxon>
        <taxon>Thermosulfidibacteria</taxon>
        <taxon>Thermosulfidibacterales</taxon>
        <taxon>Thermosulfidibacteraceae</taxon>
    </lineage>
</organism>
<dbReference type="SMART" id="SM00563">
    <property type="entry name" value="PlsC"/>
    <property type="match status" value="1"/>
</dbReference>
<dbReference type="EMBL" id="DQWS01000219">
    <property type="protein sequence ID" value="HDD53566.1"/>
    <property type="molecule type" value="Genomic_DNA"/>
</dbReference>
<feature type="transmembrane region" description="Helical" evidence="4">
    <location>
        <begin position="7"/>
        <end position="29"/>
    </location>
</feature>
<dbReference type="AlphaFoldDB" id="A0A7C0Y9B5"/>
<evidence type="ECO:0000256" key="1">
    <source>
        <dbReference type="ARBA" id="ARBA00005189"/>
    </source>
</evidence>
<dbReference type="SUPFAM" id="SSF69593">
    <property type="entry name" value="Glycerol-3-phosphate (1)-acyltransferase"/>
    <property type="match status" value="1"/>
</dbReference>
<name>A0A7C0Y9B5_9BACT</name>
<sequence length="237" mass="26923">MIILRSLIWWLVAISIVIGLGIPLAILSLPDPQKRPISWGAYIWSLALMKVAGCTLEVMGKEHIEDLRQFVLVSNHQSYFDIFTLICIVKGAPHFLAKKELFRIPVFGQLLSLARVLKIDRQNPEMAVKTIKESLNKGIINRPIAIFPEGTRSPNGKFRPFRKKGLNILMDTGIPFVPMAIKGTRDAMPKGRYTVKPARIKVKIGEPFVPGMGLRNEEKDKVIERLWQWIHSHLETL</sequence>
<dbReference type="PANTHER" id="PTHR10434">
    <property type="entry name" value="1-ACYL-SN-GLYCEROL-3-PHOSPHATE ACYLTRANSFERASE"/>
    <property type="match status" value="1"/>
</dbReference>
<dbReference type="InterPro" id="IPR002123">
    <property type="entry name" value="Plipid/glycerol_acylTrfase"/>
</dbReference>
<dbReference type="Pfam" id="PF01553">
    <property type="entry name" value="Acyltransferase"/>
    <property type="match status" value="1"/>
</dbReference>
<evidence type="ECO:0000256" key="2">
    <source>
        <dbReference type="ARBA" id="ARBA00022679"/>
    </source>
</evidence>
<accession>A0A7C0Y9B5</accession>
<dbReference type="CDD" id="cd07989">
    <property type="entry name" value="LPLAT_AGPAT-like"/>
    <property type="match status" value="1"/>
</dbReference>
<dbReference type="PANTHER" id="PTHR10434:SF66">
    <property type="entry name" value="PHOSPHOLIPID_GLYCEROL ACYLTRANSFERASE DOMAIN-CONTAINING PROTEIN"/>
    <property type="match status" value="1"/>
</dbReference>
<keyword evidence="3 6" id="KW-0012">Acyltransferase</keyword>
<keyword evidence="4" id="KW-0812">Transmembrane</keyword>
<dbReference type="GO" id="GO:0003841">
    <property type="term" value="F:1-acylglycerol-3-phosphate O-acyltransferase activity"/>
    <property type="evidence" value="ECO:0007669"/>
    <property type="project" value="TreeGrafter"/>
</dbReference>
<reference evidence="6" key="1">
    <citation type="journal article" date="2020" name="mSystems">
        <title>Genome- and Community-Level Interaction Insights into Carbon Utilization and Element Cycling Functions of Hydrothermarchaeota in Hydrothermal Sediment.</title>
        <authorList>
            <person name="Zhou Z."/>
            <person name="Liu Y."/>
            <person name="Xu W."/>
            <person name="Pan J."/>
            <person name="Luo Z.H."/>
            <person name="Li M."/>
        </authorList>
    </citation>
    <scope>NUCLEOTIDE SEQUENCE [LARGE SCALE GENOMIC DNA]</scope>
    <source>
        <strain evidence="6">HyVt-115</strain>
    </source>
</reference>
<keyword evidence="4" id="KW-1133">Transmembrane helix</keyword>
<gene>
    <name evidence="6" type="ORF">ENF32_05830</name>
</gene>
<keyword evidence="4" id="KW-0472">Membrane</keyword>
<dbReference type="Proteomes" id="UP000885690">
    <property type="component" value="Unassembled WGS sequence"/>
</dbReference>
<keyword evidence="2" id="KW-0808">Transferase</keyword>
<comment type="pathway">
    <text evidence="1">Lipid metabolism.</text>
</comment>
<feature type="domain" description="Phospholipid/glycerol acyltransferase" evidence="5">
    <location>
        <begin position="70"/>
        <end position="184"/>
    </location>
</feature>
<dbReference type="GO" id="GO:0006654">
    <property type="term" value="P:phosphatidic acid biosynthetic process"/>
    <property type="evidence" value="ECO:0007669"/>
    <property type="project" value="TreeGrafter"/>
</dbReference>